<evidence type="ECO:0000256" key="1">
    <source>
        <dbReference type="ARBA" id="ARBA00001946"/>
    </source>
</evidence>
<keyword evidence="6" id="KW-0808">Transferase</keyword>
<evidence type="ECO:0000256" key="8">
    <source>
        <dbReference type="ARBA" id="ARBA00022824"/>
    </source>
</evidence>
<proteinExistence type="inferred from homology"/>
<dbReference type="EC" id="2.5.1.87" evidence="5"/>
<dbReference type="Proteomes" id="UP000013827">
    <property type="component" value="Unassembled WGS sequence"/>
</dbReference>
<reference evidence="13" key="2">
    <citation type="submission" date="2024-10" db="UniProtKB">
        <authorList>
            <consortium name="EnsemblProtists"/>
        </authorList>
    </citation>
    <scope>IDENTIFICATION</scope>
</reference>
<dbReference type="SUPFAM" id="SSF64005">
    <property type="entry name" value="Undecaprenyl diphosphate synthase"/>
    <property type="match status" value="1"/>
</dbReference>
<comment type="similarity">
    <text evidence="4">Belongs to the UPP synthase family.</text>
</comment>
<dbReference type="InterPro" id="IPR038887">
    <property type="entry name" value="Nus1/NgBR"/>
</dbReference>
<keyword evidence="10" id="KW-1133">Transmembrane helix</keyword>
<comment type="cofactor">
    <cofactor evidence="1">
        <name>Mg(2+)</name>
        <dbReference type="ChEBI" id="CHEBI:18420"/>
    </cofactor>
</comment>
<evidence type="ECO:0000256" key="9">
    <source>
        <dbReference type="ARBA" id="ARBA00022842"/>
    </source>
</evidence>
<organism evidence="13 14">
    <name type="scientific">Emiliania huxleyi (strain CCMP1516)</name>
    <dbReference type="NCBI Taxonomy" id="280463"/>
    <lineage>
        <taxon>Eukaryota</taxon>
        <taxon>Haptista</taxon>
        <taxon>Haptophyta</taxon>
        <taxon>Prymnesiophyceae</taxon>
        <taxon>Isochrysidales</taxon>
        <taxon>Noelaerhabdaceae</taxon>
        <taxon>Emiliania</taxon>
    </lineage>
</organism>
<comment type="subcellular location">
    <subcellularLocation>
        <location evidence="2">Endoplasmic reticulum membrane</location>
    </subcellularLocation>
</comment>
<evidence type="ECO:0000313" key="14">
    <source>
        <dbReference type="Proteomes" id="UP000013827"/>
    </source>
</evidence>
<accession>A0A0D3IEB5</accession>
<evidence type="ECO:0000256" key="10">
    <source>
        <dbReference type="ARBA" id="ARBA00022989"/>
    </source>
</evidence>
<evidence type="ECO:0000256" key="12">
    <source>
        <dbReference type="ARBA" id="ARBA00047353"/>
    </source>
</evidence>
<evidence type="ECO:0000256" key="11">
    <source>
        <dbReference type="ARBA" id="ARBA00023136"/>
    </source>
</evidence>
<evidence type="ECO:0000256" key="4">
    <source>
        <dbReference type="ARBA" id="ARBA00005432"/>
    </source>
</evidence>
<dbReference type="UniPathway" id="UPA00378"/>
<dbReference type="RefSeq" id="XP_005762029.1">
    <property type="nucleotide sequence ID" value="XM_005761972.1"/>
</dbReference>
<dbReference type="HOGENOM" id="CLU_2175832_0_0_1"/>
<evidence type="ECO:0000256" key="3">
    <source>
        <dbReference type="ARBA" id="ARBA00004922"/>
    </source>
</evidence>
<sequence length="110" mass="12170">MKLGVVSPQGGRSELVDAARSLCVRAQAGRVSPRSIDEGAVDRQLDVDGVQRPEVGLVLQYCHEGLLGGLLPWHTRIAHFVHMGRLRHATEPALHRALHEYVSLNQRHGR</sequence>
<keyword evidence="9" id="KW-0460">Magnesium</keyword>
<dbReference type="PANTHER" id="PTHR21528">
    <property type="entry name" value="DEHYDRODOLICHYL DIPHOSPHATE SYNTHASE COMPLEX SUBUNIT NUS1"/>
    <property type="match status" value="1"/>
</dbReference>
<comment type="pathway">
    <text evidence="3">Protein modification; protein glycosylation.</text>
</comment>
<dbReference type="GeneID" id="17255648"/>
<evidence type="ECO:0000256" key="5">
    <source>
        <dbReference type="ARBA" id="ARBA00012596"/>
    </source>
</evidence>
<evidence type="ECO:0000256" key="7">
    <source>
        <dbReference type="ARBA" id="ARBA00022692"/>
    </source>
</evidence>
<dbReference type="PaxDb" id="2903-EOD09600"/>
<evidence type="ECO:0000256" key="6">
    <source>
        <dbReference type="ARBA" id="ARBA00022679"/>
    </source>
</evidence>
<dbReference type="GO" id="GO:0005789">
    <property type="term" value="C:endoplasmic reticulum membrane"/>
    <property type="evidence" value="ECO:0007669"/>
    <property type="project" value="UniProtKB-SubCell"/>
</dbReference>
<keyword evidence="8" id="KW-0256">Endoplasmic reticulum</keyword>
<reference evidence="14" key="1">
    <citation type="journal article" date="2013" name="Nature">
        <title>Pan genome of the phytoplankton Emiliania underpins its global distribution.</title>
        <authorList>
            <person name="Read B.A."/>
            <person name="Kegel J."/>
            <person name="Klute M.J."/>
            <person name="Kuo A."/>
            <person name="Lefebvre S.C."/>
            <person name="Maumus F."/>
            <person name="Mayer C."/>
            <person name="Miller J."/>
            <person name="Monier A."/>
            <person name="Salamov A."/>
            <person name="Young J."/>
            <person name="Aguilar M."/>
            <person name="Claverie J.M."/>
            <person name="Frickenhaus S."/>
            <person name="Gonzalez K."/>
            <person name="Herman E.K."/>
            <person name="Lin Y.C."/>
            <person name="Napier J."/>
            <person name="Ogata H."/>
            <person name="Sarno A.F."/>
            <person name="Shmutz J."/>
            <person name="Schroeder D."/>
            <person name="de Vargas C."/>
            <person name="Verret F."/>
            <person name="von Dassow P."/>
            <person name="Valentin K."/>
            <person name="Van de Peer Y."/>
            <person name="Wheeler G."/>
            <person name="Dacks J.B."/>
            <person name="Delwiche C.F."/>
            <person name="Dyhrman S.T."/>
            <person name="Glockner G."/>
            <person name="John U."/>
            <person name="Richards T."/>
            <person name="Worden A.Z."/>
            <person name="Zhang X."/>
            <person name="Grigoriev I.V."/>
            <person name="Allen A.E."/>
            <person name="Bidle K."/>
            <person name="Borodovsky M."/>
            <person name="Bowler C."/>
            <person name="Brownlee C."/>
            <person name="Cock J.M."/>
            <person name="Elias M."/>
            <person name="Gladyshev V.N."/>
            <person name="Groth M."/>
            <person name="Guda C."/>
            <person name="Hadaegh A."/>
            <person name="Iglesias-Rodriguez M.D."/>
            <person name="Jenkins J."/>
            <person name="Jones B.M."/>
            <person name="Lawson T."/>
            <person name="Leese F."/>
            <person name="Lindquist E."/>
            <person name="Lobanov A."/>
            <person name="Lomsadze A."/>
            <person name="Malik S.B."/>
            <person name="Marsh M.E."/>
            <person name="Mackinder L."/>
            <person name="Mock T."/>
            <person name="Mueller-Roeber B."/>
            <person name="Pagarete A."/>
            <person name="Parker M."/>
            <person name="Probert I."/>
            <person name="Quesneville H."/>
            <person name="Raines C."/>
            <person name="Rensing S.A."/>
            <person name="Riano-Pachon D.M."/>
            <person name="Richier S."/>
            <person name="Rokitta S."/>
            <person name="Shiraiwa Y."/>
            <person name="Soanes D.M."/>
            <person name="van der Giezen M."/>
            <person name="Wahlund T.M."/>
            <person name="Williams B."/>
            <person name="Wilson W."/>
            <person name="Wolfe G."/>
            <person name="Wurch L.L."/>
        </authorList>
    </citation>
    <scope>NUCLEOTIDE SEQUENCE</scope>
</reference>
<dbReference type="GO" id="GO:0045547">
    <property type="term" value="F:ditrans,polycis-polyprenyl diphosphate synthase [(2E,6E)-farnesyl diphosphate specific] activity"/>
    <property type="evidence" value="ECO:0007669"/>
    <property type="project" value="UniProtKB-EC"/>
</dbReference>
<evidence type="ECO:0000313" key="13">
    <source>
        <dbReference type="EnsemblProtists" id="EOD09600"/>
    </source>
</evidence>
<dbReference type="STRING" id="2903.R1D4V3"/>
<dbReference type="PANTHER" id="PTHR21528:SF0">
    <property type="entry name" value="DEHYDRODOLICHYL DIPHOSPHATE SYNTHASE COMPLEX SUBUNIT NUS1"/>
    <property type="match status" value="1"/>
</dbReference>
<dbReference type="AlphaFoldDB" id="A0A0D3IEB5"/>
<protein>
    <recommendedName>
        <fullName evidence="5">ditrans,polycis-polyprenyl diphosphate synthase [(2E,6E)-farnesyldiphosphate specific]</fullName>
        <ecNumber evidence="5">2.5.1.87</ecNumber>
    </recommendedName>
</protein>
<dbReference type="Gene3D" id="3.40.1180.10">
    <property type="entry name" value="Decaprenyl diphosphate synthase-like"/>
    <property type="match status" value="1"/>
</dbReference>
<dbReference type="InterPro" id="IPR036424">
    <property type="entry name" value="UPP_synth-like_sf"/>
</dbReference>
<dbReference type="GO" id="GO:1904423">
    <property type="term" value="C:dehydrodolichyl diphosphate synthase complex"/>
    <property type="evidence" value="ECO:0007669"/>
    <property type="project" value="InterPro"/>
</dbReference>
<evidence type="ECO:0000256" key="2">
    <source>
        <dbReference type="ARBA" id="ARBA00004586"/>
    </source>
</evidence>
<keyword evidence="14" id="KW-1185">Reference proteome</keyword>
<comment type="catalytic activity">
    <reaction evidence="12">
        <text>n isopentenyl diphosphate + (2E,6E)-farnesyl diphosphate = a di-trans,poly-cis-polyprenyl diphosphate + n diphosphate</text>
        <dbReference type="Rhea" id="RHEA:53008"/>
        <dbReference type="Rhea" id="RHEA-COMP:19494"/>
        <dbReference type="ChEBI" id="CHEBI:33019"/>
        <dbReference type="ChEBI" id="CHEBI:128769"/>
        <dbReference type="ChEBI" id="CHEBI:136960"/>
        <dbReference type="ChEBI" id="CHEBI:175763"/>
        <dbReference type="EC" id="2.5.1.87"/>
    </reaction>
</comment>
<keyword evidence="11" id="KW-0472">Membrane</keyword>
<dbReference type="KEGG" id="ehx:EMIHUDRAFT_432921"/>
<name>A0A0D3IEB5_EMIH1</name>
<keyword evidence="7" id="KW-0812">Transmembrane</keyword>
<dbReference type="EnsemblProtists" id="EOD09600">
    <property type="protein sequence ID" value="EOD09600"/>
    <property type="gene ID" value="EMIHUDRAFT_432921"/>
</dbReference>